<name>A0A815QZ50_9BILA</name>
<accession>A0A815QZ50</accession>
<comment type="caution">
    <text evidence="1">The sequence shown here is derived from an EMBL/GenBank/DDBJ whole genome shotgun (WGS) entry which is preliminary data.</text>
</comment>
<dbReference type="Proteomes" id="UP000663824">
    <property type="component" value="Unassembled WGS sequence"/>
</dbReference>
<dbReference type="Proteomes" id="UP000681720">
    <property type="component" value="Unassembled WGS sequence"/>
</dbReference>
<dbReference type="Proteomes" id="UP000681967">
    <property type="component" value="Unassembled WGS sequence"/>
</dbReference>
<dbReference type="EMBL" id="CAJOBJ010032836">
    <property type="protein sequence ID" value="CAF4282634.1"/>
    <property type="molecule type" value="Genomic_DNA"/>
</dbReference>
<dbReference type="Proteomes" id="UP000663834">
    <property type="component" value="Unassembled WGS sequence"/>
</dbReference>
<sequence length="120" mass="14171">MDLLSFCDDLFYNLAEKIAGLAEVKLFELQDIRSVYSLLNTEDVFGILSVLCSELRDIRRLVCFEADNYTYTVKPGCHGSIRYLYKLLQREHEEHQKTRWYSSFPTTTEYCYLSRVKFAD</sequence>
<proteinExistence type="predicted"/>
<dbReference type="EMBL" id="CAJNOV010011890">
    <property type="protein sequence ID" value="CAF1468432.1"/>
    <property type="molecule type" value="Genomic_DNA"/>
</dbReference>
<protein>
    <submittedName>
        <fullName evidence="1">Uncharacterized protein</fullName>
    </submittedName>
</protein>
<evidence type="ECO:0000313" key="7">
    <source>
        <dbReference type="EMBL" id="CAF4354699.1"/>
    </source>
</evidence>
<evidence type="ECO:0000313" key="1">
    <source>
        <dbReference type="EMBL" id="CAF1468432.1"/>
    </source>
</evidence>
<evidence type="ECO:0000313" key="6">
    <source>
        <dbReference type="EMBL" id="CAF4290073.1"/>
    </source>
</evidence>
<dbReference type="Proteomes" id="UP000663855">
    <property type="component" value="Unassembled WGS sequence"/>
</dbReference>
<dbReference type="EMBL" id="CAJOBF010010355">
    <property type="protein sequence ID" value="CAF4290073.1"/>
    <property type="molecule type" value="Genomic_DNA"/>
</dbReference>
<reference evidence="1" key="1">
    <citation type="submission" date="2021-02" db="EMBL/GenBank/DDBJ databases">
        <authorList>
            <person name="Nowell W R."/>
        </authorList>
    </citation>
    <scope>NUCLEOTIDE SEQUENCE</scope>
</reference>
<evidence type="ECO:0000313" key="3">
    <source>
        <dbReference type="EMBL" id="CAF2080838.1"/>
    </source>
</evidence>
<dbReference type="EMBL" id="CAJOBI010047444">
    <property type="protein sequence ID" value="CAF4354699.1"/>
    <property type="molecule type" value="Genomic_DNA"/>
</dbReference>
<gene>
    <name evidence="8" type="ORF">BYL167_LOCUS34060</name>
    <name evidence="1" type="ORF">CJN711_LOCUS25518</name>
    <name evidence="5" type="ORF">GIL414_LOCUS25046</name>
    <name evidence="2" type="ORF">KQP761_LOCUS34718</name>
    <name evidence="3" type="ORF">MBJ925_LOCUS18596</name>
    <name evidence="7" type="ORF">SMN809_LOCUS28407</name>
    <name evidence="6" type="ORF">UXM345_LOCUS32825</name>
    <name evidence="4" type="ORF">XDN619_LOCUS26794</name>
</gene>
<dbReference type="EMBL" id="CAJNOW010019544">
    <property type="protein sequence ID" value="CAF1673184.1"/>
    <property type="molecule type" value="Genomic_DNA"/>
</dbReference>
<evidence type="ECO:0000313" key="4">
    <source>
        <dbReference type="EMBL" id="CAF2141366.1"/>
    </source>
</evidence>
<evidence type="ECO:0000313" key="5">
    <source>
        <dbReference type="EMBL" id="CAF4282634.1"/>
    </source>
</evidence>
<dbReference type="EMBL" id="CAJNRE010009330">
    <property type="protein sequence ID" value="CAF2080838.1"/>
    <property type="molecule type" value="Genomic_DNA"/>
</dbReference>
<dbReference type="EMBL" id="CAJNRG010012600">
    <property type="protein sequence ID" value="CAF2141366.1"/>
    <property type="molecule type" value="Genomic_DNA"/>
</dbReference>
<evidence type="ECO:0000313" key="2">
    <source>
        <dbReference type="EMBL" id="CAF1673184.1"/>
    </source>
</evidence>
<organism evidence="1 9">
    <name type="scientific">Rotaria magnacalcarata</name>
    <dbReference type="NCBI Taxonomy" id="392030"/>
    <lineage>
        <taxon>Eukaryota</taxon>
        <taxon>Metazoa</taxon>
        <taxon>Spiralia</taxon>
        <taxon>Gnathifera</taxon>
        <taxon>Rotifera</taxon>
        <taxon>Eurotatoria</taxon>
        <taxon>Bdelloidea</taxon>
        <taxon>Philodinida</taxon>
        <taxon>Philodinidae</taxon>
        <taxon>Rotaria</taxon>
    </lineage>
</organism>
<dbReference type="Proteomes" id="UP000663842">
    <property type="component" value="Unassembled WGS sequence"/>
</dbReference>
<dbReference type="Proteomes" id="UP000663887">
    <property type="component" value="Unassembled WGS sequence"/>
</dbReference>
<dbReference type="Proteomes" id="UP000676336">
    <property type="component" value="Unassembled WGS sequence"/>
</dbReference>
<evidence type="ECO:0000313" key="8">
    <source>
        <dbReference type="EMBL" id="CAF4457901.1"/>
    </source>
</evidence>
<evidence type="ECO:0000313" key="9">
    <source>
        <dbReference type="Proteomes" id="UP000663855"/>
    </source>
</evidence>
<dbReference type="EMBL" id="CAJOBH010068003">
    <property type="protein sequence ID" value="CAF4457901.1"/>
    <property type="molecule type" value="Genomic_DNA"/>
</dbReference>
<dbReference type="AlphaFoldDB" id="A0A815QZ50"/>